<feature type="non-terminal residue" evidence="2">
    <location>
        <position position="1"/>
    </location>
</feature>
<evidence type="ECO:0000313" key="3">
    <source>
        <dbReference type="Proteomes" id="UP000708208"/>
    </source>
</evidence>
<dbReference type="Proteomes" id="UP000708208">
    <property type="component" value="Unassembled WGS sequence"/>
</dbReference>
<organism evidence="2 3">
    <name type="scientific">Allacma fusca</name>
    <dbReference type="NCBI Taxonomy" id="39272"/>
    <lineage>
        <taxon>Eukaryota</taxon>
        <taxon>Metazoa</taxon>
        <taxon>Ecdysozoa</taxon>
        <taxon>Arthropoda</taxon>
        <taxon>Hexapoda</taxon>
        <taxon>Collembola</taxon>
        <taxon>Symphypleona</taxon>
        <taxon>Sminthuridae</taxon>
        <taxon>Allacma</taxon>
    </lineage>
</organism>
<dbReference type="AlphaFoldDB" id="A0A8J2PHQ7"/>
<evidence type="ECO:0000313" key="2">
    <source>
        <dbReference type="EMBL" id="CAG7830653.1"/>
    </source>
</evidence>
<keyword evidence="3" id="KW-1185">Reference proteome</keyword>
<feature type="compositionally biased region" description="Low complexity" evidence="1">
    <location>
        <begin position="19"/>
        <end position="40"/>
    </location>
</feature>
<comment type="caution">
    <text evidence="2">The sequence shown here is derived from an EMBL/GenBank/DDBJ whole genome shotgun (WGS) entry which is preliminary data.</text>
</comment>
<reference evidence="2" key="1">
    <citation type="submission" date="2021-06" db="EMBL/GenBank/DDBJ databases">
        <authorList>
            <person name="Hodson N. C."/>
            <person name="Mongue J. A."/>
            <person name="Jaron S. K."/>
        </authorList>
    </citation>
    <scope>NUCLEOTIDE SEQUENCE</scope>
</reference>
<accession>A0A8J2PHQ7</accession>
<evidence type="ECO:0000256" key="1">
    <source>
        <dbReference type="SAM" id="MobiDB-lite"/>
    </source>
</evidence>
<proteinExistence type="predicted"/>
<sequence>MRLRLESRSSRDDGNKSPGASNVTSSTGSASSSVSPPSSK</sequence>
<protein>
    <submittedName>
        <fullName evidence="2">Uncharacterized protein</fullName>
    </submittedName>
</protein>
<name>A0A8J2PHQ7_9HEXA</name>
<gene>
    <name evidence="2" type="ORF">AFUS01_LOCUS40440</name>
</gene>
<feature type="compositionally biased region" description="Basic and acidic residues" evidence="1">
    <location>
        <begin position="1"/>
        <end position="15"/>
    </location>
</feature>
<feature type="region of interest" description="Disordered" evidence="1">
    <location>
        <begin position="1"/>
        <end position="40"/>
    </location>
</feature>
<dbReference type="EMBL" id="CAJVCH010556916">
    <property type="protein sequence ID" value="CAG7830653.1"/>
    <property type="molecule type" value="Genomic_DNA"/>
</dbReference>